<keyword evidence="3" id="KW-1185">Reference proteome</keyword>
<gene>
    <name evidence="2" type="ORF">C2G38_2110676</name>
</gene>
<accession>A0A397UHF4</accession>
<evidence type="ECO:0000313" key="2">
    <source>
        <dbReference type="EMBL" id="RIB08648.1"/>
    </source>
</evidence>
<dbReference type="AlphaFoldDB" id="A0A397UHF4"/>
<dbReference type="Proteomes" id="UP000266673">
    <property type="component" value="Unassembled WGS sequence"/>
</dbReference>
<organism evidence="2 3">
    <name type="scientific">Gigaspora rosea</name>
    <dbReference type="NCBI Taxonomy" id="44941"/>
    <lineage>
        <taxon>Eukaryota</taxon>
        <taxon>Fungi</taxon>
        <taxon>Fungi incertae sedis</taxon>
        <taxon>Mucoromycota</taxon>
        <taxon>Glomeromycotina</taxon>
        <taxon>Glomeromycetes</taxon>
        <taxon>Diversisporales</taxon>
        <taxon>Gigasporaceae</taxon>
        <taxon>Gigaspora</taxon>
    </lineage>
</organism>
<keyword evidence="1" id="KW-1133">Transmembrane helix</keyword>
<keyword evidence="1" id="KW-0812">Transmembrane</keyword>
<comment type="caution">
    <text evidence="2">The sequence shown here is derived from an EMBL/GenBank/DDBJ whole genome shotgun (WGS) entry which is preliminary data.</text>
</comment>
<evidence type="ECO:0000313" key="3">
    <source>
        <dbReference type="Proteomes" id="UP000266673"/>
    </source>
</evidence>
<protein>
    <submittedName>
        <fullName evidence="2">Uncharacterized protein</fullName>
    </submittedName>
</protein>
<name>A0A397UHF4_9GLOM</name>
<keyword evidence="1" id="KW-0472">Membrane</keyword>
<feature type="transmembrane region" description="Helical" evidence="1">
    <location>
        <begin position="72"/>
        <end position="93"/>
    </location>
</feature>
<reference evidence="2 3" key="1">
    <citation type="submission" date="2018-06" db="EMBL/GenBank/DDBJ databases">
        <title>Comparative genomics reveals the genomic features of Rhizophagus irregularis, R. cerebriforme, R. diaphanum and Gigaspora rosea, and their symbiotic lifestyle signature.</title>
        <authorList>
            <person name="Morin E."/>
            <person name="San Clemente H."/>
            <person name="Chen E.C.H."/>
            <person name="De La Providencia I."/>
            <person name="Hainaut M."/>
            <person name="Kuo A."/>
            <person name="Kohler A."/>
            <person name="Murat C."/>
            <person name="Tang N."/>
            <person name="Roy S."/>
            <person name="Loubradou J."/>
            <person name="Henrissat B."/>
            <person name="Grigoriev I.V."/>
            <person name="Corradi N."/>
            <person name="Roux C."/>
            <person name="Martin F.M."/>
        </authorList>
    </citation>
    <scope>NUCLEOTIDE SEQUENCE [LARGE SCALE GENOMIC DNA]</scope>
    <source>
        <strain evidence="2 3">DAOM 194757</strain>
    </source>
</reference>
<feature type="transmembrane region" description="Helical" evidence="1">
    <location>
        <begin position="38"/>
        <end position="60"/>
    </location>
</feature>
<proteinExistence type="predicted"/>
<sequence length="102" mass="12042">MIYSSTSYRTICTFNSFLPFRTRDFRQFQLITRRELTIIRIMSSFLTPFAPLIISIFNIVPIPVNYSTTKTIIFLVFLAIIAQVCCECEIYWFRTPALFHLV</sequence>
<evidence type="ECO:0000256" key="1">
    <source>
        <dbReference type="SAM" id="Phobius"/>
    </source>
</evidence>
<dbReference type="EMBL" id="QKWP01001482">
    <property type="protein sequence ID" value="RIB08648.1"/>
    <property type="molecule type" value="Genomic_DNA"/>
</dbReference>